<dbReference type="Gene3D" id="2.60.40.10">
    <property type="entry name" value="Immunoglobulins"/>
    <property type="match status" value="1"/>
</dbReference>
<dbReference type="EMBL" id="CP155447">
    <property type="protein sequence ID" value="XBH06647.1"/>
    <property type="molecule type" value="Genomic_DNA"/>
</dbReference>
<dbReference type="Pfam" id="PF19077">
    <property type="entry name" value="Big_13"/>
    <property type="match status" value="1"/>
</dbReference>
<evidence type="ECO:0000256" key="1">
    <source>
        <dbReference type="SAM" id="MobiDB-lite"/>
    </source>
</evidence>
<evidence type="ECO:0000259" key="2">
    <source>
        <dbReference type="Pfam" id="PF19077"/>
    </source>
</evidence>
<protein>
    <submittedName>
        <fullName evidence="3">Ig-like domain-containing protein</fullName>
    </submittedName>
</protein>
<accession>A0AAU7CP03</accession>
<name>A0AAU7CP03_9BACT</name>
<sequence length="449" mass="45745">MFSLSDSRALATRKCLARSGSKERHFRRCRPAPEVLEGRRLLATGISGVPPAVNGAGADQAVTFAAFAGPRTWAPETTELHVSQGQTAHLRVARATTNNAIGSAAVATIDWGDGSTTPGLIAAYAIDYVPGAVGHPYGITVAGEHTYLTPGTFVVRTTIVAADGDSTTVTSTVVATPALTLNGGLDPASDTGASNLDGITSATQPRFQGNATPNANVQLFATRHDGGVPFPIGQGVADAQGGWSVTSLPLAEGTYAITANISTADGRRLSAVAIATGSAGGPLVVDTTGPRVVGLTLNALNAQIQVNLSDNLAGLDSRGAAASNPVSLQRLVRSRANTVPSWPLSITDGGKSVLLGLSRPLANGRYTLRILAAGVRDLAGNALDGEFGGAFATGNGQPGGEFAATFQVARRQALLPRAIQQAATPQPTHRSGLRSAPGSSGLLGTRRNK</sequence>
<reference evidence="3" key="1">
    <citation type="submission" date="2024-05" db="EMBL/GenBank/DDBJ databases">
        <title>Planctomycetes of the genus Singulisphaera possess chitinolytic capabilities.</title>
        <authorList>
            <person name="Ivanova A."/>
        </authorList>
    </citation>
    <scope>NUCLEOTIDE SEQUENCE</scope>
    <source>
        <strain evidence="3">Ch08T</strain>
    </source>
</reference>
<gene>
    <name evidence="3" type="ORF">V5E97_11585</name>
</gene>
<proteinExistence type="predicted"/>
<organism evidence="3">
    <name type="scientific">Singulisphaera sp. Ch08</name>
    <dbReference type="NCBI Taxonomy" id="3120278"/>
    <lineage>
        <taxon>Bacteria</taxon>
        <taxon>Pseudomonadati</taxon>
        <taxon>Planctomycetota</taxon>
        <taxon>Planctomycetia</taxon>
        <taxon>Isosphaerales</taxon>
        <taxon>Isosphaeraceae</taxon>
        <taxon>Singulisphaera</taxon>
    </lineage>
</organism>
<dbReference type="AlphaFoldDB" id="A0AAU7CP03"/>
<dbReference type="InterPro" id="IPR044016">
    <property type="entry name" value="Big_13"/>
</dbReference>
<dbReference type="RefSeq" id="WP_406699496.1">
    <property type="nucleotide sequence ID" value="NZ_CP155447.1"/>
</dbReference>
<evidence type="ECO:0000313" key="3">
    <source>
        <dbReference type="EMBL" id="XBH06647.1"/>
    </source>
</evidence>
<feature type="domain" description="Bacterial Ig-like" evidence="2">
    <location>
        <begin position="185"/>
        <end position="266"/>
    </location>
</feature>
<feature type="region of interest" description="Disordered" evidence="1">
    <location>
        <begin position="420"/>
        <end position="449"/>
    </location>
</feature>
<dbReference type="InterPro" id="IPR013783">
    <property type="entry name" value="Ig-like_fold"/>
</dbReference>